<name>A0A8C2VDS6_CHILA</name>
<organism evidence="2 3">
    <name type="scientific">Chinchilla lanigera</name>
    <name type="common">Long-tailed chinchilla</name>
    <name type="synonym">Chinchilla villidera</name>
    <dbReference type="NCBI Taxonomy" id="34839"/>
    <lineage>
        <taxon>Eukaryota</taxon>
        <taxon>Metazoa</taxon>
        <taxon>Chordata</taxon>
        <taxon>Craniata</taxon>
        <taxon>Vertebrata</taxon>
        <taxon>Euteleostomi</taxon>
        <taxon>Mammalia</taxon>
        <taxon>Eutheria</taxon>
        <taxon>Euarchontoglires</taxon>
        <taxon>Glires</taxon>
        <taxon>Rodentia</taxon>
        <taxon>Hystricomorpha</taxon>
        <taxon>Chinchillidae</taxon>
        <taxon>Chinchilla</taxon>
    </lineage>
</organism>
<dbReference type="PANTHER" id="PTHR33888">
    <property type="entry name" value="RIKEN CDNA 4932415D10 GENE"/>
    <property type="match status" value="1"/>
</dbReference>
<dbReference type="GeneTree" id="ENSGT00940000166441"/>
<dbReference type="Ensembl" id="ENSCLAT00000011603.1">
    <property type="protein sequence ID" value="ENSCLAP00000011466.1"/>
    <property type="gene ID" value="ENSCLAG00000007909.1"/>
</dbReference>
<reference evidence="2" key="1">
    <citation type="submission" date="2025-08" db="UniProtKB">
        <authorList>
            <consortium name="Ensembl"/>
        </authorList>
    </citation>
    <scope>IDENTIFICATION</scope>
</reference>
<feature type="region of interest" description="Disordered" evidence="1">
    <location>
        <begin position="28"/>
        <end position="54"/>
    </location>
</feature>
<dbReference type="Proteomes" id="UP000694398">
    <property type="component" value="Unassembled WGS sequence"/>
</dbReference>
<protein>
    <submittedName>
        <fullName evidence="2">Uncharacterized protein</fullName>
    </submittedName>
</protein>
<sequence length="572" mass="64821">MAIISKERTVRKQMEELEDSFQNYSQHSLQSWRSPPGSFQSGLGTQRGPVQSSLGRQQNIWESHTYRQRLPRKYLSSMLMLGNVLGTTMERKLCSQTCLAKRSSADICQSVQNLFGVPAELMEFSQPLLEKGPDTVSKPSVFKNYIQRHPLCHGYEKRVGLRIWTRGFPSSIIQQYSGTRLRIKEANSKLNDKSQEVTQDMPESCVGGQLPTPVESETFLTIFRNREDLTPCESQSDSQTKISEPSYSRKPSYFSPAKNDFSDQNHLLQDLQLKIAAKLMRSQIPPNVPPPLASGLVLKYPICLQCGQCSGFNCNHTTLQSTSGPYILIYPQLHLVSTPEGQAKVQVRLGFRLRIGKRPQVAKYRGRDRHTTPRGPISLSHKKDKLYPPASKSVGPTIDFQFGSPQSPAPFRVHTRTKEWNIPELVRKTEIGESKHYEFPEVHTLSESDSESNQDEKIAKARTKKCSDSKYSMKRIPKGPRSQNTKYYPYSGTTVESTSGELATLRKKRIGAAQTNTASLKRQPKKSSHSTFMQLLFQGLKKIFQTAHRIMPFVGQKPEDRTRVDNFRSSEN</sequence>
<dbReference type="OMA" id="RQQNIWE"/>
<dbReference type="PANTHER" id="PTHR33888:SF1">
    <property type="entry name" value="RIKEN CDNA 4932415D10 GENE"/>
    <property type="match status" value="1"/>
</dbReference>
<feature type="compositionally biased region" description="Polar residues" evidence="1">
    <location>
        <begin position="481"/>
        <end position="491"/>
    </location>
</feature>
<evidence type="ECO:0000313" key="2">
    <source>
        <dbReference type="Ensembl" id="ENSCLAP00000011466.1"/>
    </source>
</evidence>
<reference evidence="2" key="2">
    <citation type="submission" date="2025-09" db="UniProtKB">
        <authorList>
            <consortium name="Ensembl"/>
        </authorList>
    </citation>
    <scope>IDENTIFICATION</scope>
</reference>
<accession>A0A8C2VDS6</accession>
<feature type="compositionally biased region" description="Polar residues" evidence="1">
    <location>
        <begin position="232"/>
        <end position="246"/>
    </location>
</feature>
<dbReference type="AlphaFoldDB" id="A0A8C2VDS6"/>
<proteinExistence type="predicted"/>
<evidence type="ECO:0000256" key="1">
    <source>
        <dbReference type="SAM" id="MobiDB-lite"/>
    </source>
</evidence>
<feature type="region of interest" description="Disordered" evidence="1">
    <location>
        <begin position="441"/>
        <end position="491"/>
    </location>
</feature>
<feature type="region of interest" description="Disordered" evidence="1">
    <location>
        <begin position="361"/>
        <end position="388"/>
    </location>
</feature>
<feature type="region of interest" description="Disordered" evidence="1">
    <location>
        <begin position="230"/>
        <end position="255"/>
    </location>
</feature>
<dbReference type="GO" id="GO:0005615">
    <property type="term" value="C:extracellular space"/>
    <property type="evidence" value="ECO:0007669"/>
    <property type="project" value="TreeGrafter"/>
</dbReference>
<keyword evidence="3" id="KW-1185">Reference proteome</keyword>
<evidence type="ECO:0000313" key="3">
    <source>
        <dbReference type="Proteomes" id="UP000694398"/>
    </source>
</evidence>
<gene>
    <name evidence="2" type="primary">Spata31h1</name>
</gene>